<dbReference type="Proteomes" id="UP000005203">
    <property type="component" value="Linkage group LG9"/>
</dbReference>
<evidence type="ECO:0000313" key="17">
    <source>
        <dbReference type="EnsemblMetazoa" id="XP_026298412"/>
    </source>
</evidence>
<comment type="pathway">
    <text evidence="3">Phospholipid metabolism; alpha-glycerophosphate cycle.</text>
</comment>
<keyword evidence="18" id="KW-1185">Reference proteome</keyword>
<evidence type="ECO:0000313" key="18">
    <source>
        <dbReference type="Proteomes" id="UP000005203"/>
    </source>
</evidence>
<dbReference type="SUPFAM" id="SSF51735">
    <property type="entry name" value="NAD(P)-binding Rossmann-fold domains"/>
    <property type="match status" value="1"/>
</dbReference>
<feature type="binding site" evidence="11">
    <location>
        <begin position="270"/>
        <end position="271"/>
    </location>
    <ligand>
        <name>substrate</name>
    </ligand>
</feature>
<feature type="binding site" evidence="12">
    <location>
        <position position="98"/>
    </location>
    <ligand>
        <name>NAD(+)</name>
        <dbReference type="ChEBI" id="CHEBI:57540"/>
    </ligand>
</feature>
<dbReference type="Pfam" id="PF01210">
    <property type="entry name" value="NAD_Gly3P_dh_N"/>
    <property type="match status" value="1"/>
</dbReference>
<dbReference type="GO" id="GO:0051287">
    <property type="term" value="F:NAD binding"/>
    <property type="evidence" value="ECO:0007669"/>
    <property type="project" value="UniProtKB-UniRule"/>
</dbReference>
<dbReference type="InterPro" id="IPR006168">
    <property type="entry name" value="G3P_DH_NAD-dep"/>
</dbReference>
<dbReference type="SUPFAM" id="SSF48179">
    <property type="entry name" value="6-phosphogluconate dehydrogenase C-terminal domain-like"/>
    <property type="match status" value="1"/>
</dbReference>
<dbReference type="InterPro" id="IPR013328">
    <property type="entry name" value="6PGD_dom2"/>
</dbReference>
<dbReference type="InterPro" id="IPR036291">
    <property type="entry name" value="NAD(P)-bd_dom_sf"/>
</dbReference>
<proteinExistence type="inferred from homology"/>
<dbReference type="PANTHER" id="PTHR11728:SF8">
    <property type="entry name" value="GLYCEROL-3-PHOSPHATE DEHYDROGENASE [NAD(+)]-RELATED"/>
    <property type="match status" value="1"/>
</dbReference>
<accession>A0A8B8H353</accession>
<dbReference type="GO" id="GO:0005975">
    <property type="term" value="P:carbohydrate metabolic process"/>
    <property type="evidence" value="ECO:0007669"/>
    <property type="project" value="InterPro"/>
</dbReference>
<dbReference type="PRINTS" id="PR00077">
    <property type="entry name" value="GPDHDRGNASE"/>
</dbReference>
<comment type="pathway">
    <text evidence="2">Lipid metabolism.</text>
</comment>
<evidence type="ECO:0000256" key="13">
    <source>
        <dbReference type="RuleBase" id="RU000437"/>
    </source>
</evidence>
<feature type="active site" description="Proton acceptor" evidence="10">
    <location>
        <position position="206"/>
    </location>
</feature>
<dbReference type="GO" id="GO:0006650">
    <property type="term" value="P:glycerophospholipid metabolic process"/>
    <property type="evidence" value="ECO:0007669"/>
    <property type="project" value="UniProtKB-UniPathway"/>
</dbReference>
<dbReference type="FunFam" id="3.40.50.720:FF:000088">
    <property type="entry name" value="Glycerol-3-phosphate dehydrogenase [NAD(+)]"/>
    <property type="match status" value="1"/>
</dbReference>
<dbReference type="AlphaFoldDB" id="A0A7M7MN83"/>
<sequence length="368" mass="40592">MAEKLRICIVGSGNWGSTIAKIIGINAANFSNFEDRVTMYVYEEIINGKKLTEIINETHENVKYLPGHKLPPNIIAIPDVVEAAKDADILTFVVPHQFIKRICSALFGKIKPTAIGLSLIKGFDKKQGGGIELISHIISKQLHIPVSVLMGANLASEVANEMFCETTIGCKDKNMAPILKDLMETSYFKVVVVEDVDSVECCGALKNIVACGAGFIDGLGLGDNTKAAVMRLGLMEIIKFVNIFFPGGKKTTFFESCGVADLIATCYGGRNRKICEAFVKTGKKISELEKEMLNGQKLQGPFTAEEVNYMLKAKNMENRFPLFTTVHRICIGETMPMELIENLRNHPEYMNNDVNAPILQLLSPRCHL</sequence>
<evidence type="ECO:0000256" key="2">
    <source>
        <dbReference type="ARBA" id="ARBA00005189"/>
    </source>
</evidence>
<dbReference type="RefSeq" id="XP_026298412.1">
    <property type="nucleotide sequence ID" value="XM_026442627.1"/>
</dbReference>
<evidence type="ECO:0000256" key="5">
    <source>
        <dbReference type="ARBA" id="ARBA00011738"/>
    </source>
</evidence>
<evidence type="ECO:0000259" key="16">
    <source>
        <dbReference type="Pfam" id="PF07479"/>
    </source>
</evidence>
<evidence type="ECO:0000256" key="7">
    <source>
        <dbReference type="ARBA" id="ARBA00023002"/>
    </source>
</evidence>
<dbReference type="Pfam" id="PF07479">
    <property type="entry name" value="NAD_Gly3P_dh_C"/>
    <property type="match status" value="1"/>
</dbReference>
<dbReference type="UniPathway" id="UPA00086"/>
<dbReference type="PANTHER" id="PTHR11728">
    <property type="entry name" value="GLYCEROL-3-PHOSPHATE DEHYDROGENASE"/>
    <property type="match status" value="1"/>
</dbReference>
<evidence type="ECO:0000256" key="8">
    <source>
        <dbReference type="ARBA" id="ARBA00023027"/>
    </source>
</evidence>
<reference evidence="19" key="2">
    <citation type="submission" date="2025-04" db="UniProtKB">
        <authorList>
            <consortium name="RefSeq"/>
        </authorList>
    </citation>
    <scope>IDENTIFICATION</scope>
    <source>
        <strain evidence="19">DH4</strain>
        <tissue evidence="19">Whole body</tissue>
    </source>
</reference>
<evidence type="ECO:0000256" key="9">
    <source>
        <dbReference type="ARBA" id="ARBA00048683"/>
    </source>
</evidence>
<evidence type="ECO:0000256" key="1">
    <source>
        <dbReference type="ARBA" id="ARBA00004496"/>
    </source>
</evidence>
<reference evidence="17" key="1">
    <citation type="submission" date="2021-01" db="UniProtKB">
        <authorList>
            <consortium name="EnsemblMetazoa"/>
        </authorList>
    </citation>
    <scope>IDENTIFICATION</scope>
    <source>
        <strain evidence="17">DH4</strain>
    </source>
</reference>
<protein>
    <recommendedName>
        <fullName evidence="14">Glycerol-3-phosphate dehydrogenase [NAD(+)]</fullName>
        <ecNumber evidence="14">1.1.1.8</ecNumber>
    </recommendedName>
</protein>
<dbReference type="GO" id="GO:0005829">
    <property type="term" value="C:cytosol"/>
    <property type="evidence" value="ECO:0007669"/>
    <property type="project" value="TreeGrafter"/>
</dbReference>
<feature type="binding site" evidence="12">
    <location>
        <begin position="11"/>
        <end position="16"/>
    </location>
    <ligand>
        <name>NAD(+)</name>
        <dbReference type="ChEBI" id="CHEBI:57540"/>
    </ligand>
</feature>
<dbReference type="EC" id="1.1.1.8" evidence="14"/>
<evidence type="ECO:0000256" key="11">
    <source>
        <dbReference type="PIRSR" id="PIRSR000114-2"/>
    </source>
</evidence>
<dbReference type="InterPro" id="IPR006109">
    <property type="entry name" value="G3P_DH_NAD-dep_C"/>
</dbReference>
<evidence type="ECO:0000256" key="10">
    <source>
        <dbReference type="PIRSR" id="PIRSR000114-1"/>
    </source>
</evidence>
<evidence type="ECO:0000256" key="4">
    <source>
        <dbReference type="ARBA" id="ARBA00011009"/>
    </source>
</evidence>
<organism evidence="17">
    <name type="scientific">Apis mellifera</name>
    <name type="common">Honeybee</name>
    <dbReference type="NCBI Taxonomy" id="7460"/>
    <lineage>
        <taxon>Eukaryota</taxon>
        <taxon>Metazoa</taxon>
        <taxon>Ecdysozoa</taxon>
        <taxon>Arthropoda</taxon>
        <taxon>Hexapoda</taxon>
        <taxon>Insecta</taxon>
        <taxon>Pterygota</taxon>
        <taxon>Neoptera</taxon>
        <taxon>Endopterygota</taxon>
        <taxon>Hymenoptera</taxon>
        <taxon>Apocrita</taxon>
        <taxon>Aculeata</taxon>
        <taxon>Apoidea</taxon>
        <taxon>Anthophila</taxon>
        <taxon>Apidae</taxon>
        <taxon>Apis</taxon>
    </lineage>
</organism>
<accession>A0A7M7MN83</accession>
<evidence type="ECO:0000256" key="3">
    <source>
        <dbReference type="ARBA" id="ARBA00005192"/>
    </source>
</evidence>
<evidence type="ECO:0000256" key="12">
    <source>
        <dbReference type="PIRSR" id="PIRSR000114-3"/>
    </source>
</evidence>
<feature type="binding site" evidence="12">
    <location>
        <position position="299"/>
    </location>
    <ligand>
        <name>NAD(+)</name>
        <dbReference type="ChEBI" id="CHEBI:57540"/>
    </ligand>
</feature>
<dbReference type="Gene3D" id="1.10.1040.10">
    <property type="entry name" value="N-(1-d-carboxylethyl)-l-norvaline Dehydrogenase, domain 2"/>
    <property type="match status" value="1"/>
</dbReference>
<evidence type="ECO:0000256" key="14">
    <source>
        <dbReference type="RuleBase" id="RU361243"/>
    </source>
</evidence>
<keyword evidence="6" id="KW-0963">Cytoplasm</keyword>
<dbReference type="EnsemblMetazoa" id="XM_026442627">
    <property type="protein sequence ID" value="XP_026298412"/>
    <property type="gene ID" value="GeneID_726445"/>
</dbReference>
<feature type="binding site" evidence="12">
    <location>
        <position position="155"/>
    </location>
    <ligand>
        <name>NAD(+)</name>
        <dbReference type="ChEBI" id="CHEBI:57540"/>
    </ligand>
</feature>
<evidence type="ECO:0000313" key="19">
    <source>
        <dbReference type="RefSeq" id="XP_026298412.1"/>
    </source>
</evidence>
<evidence type="ECO:0000259" key="15">
    <source>
        <dbReference type="Pfam" id="PF01210"/>
    </source>
</evidence>
<comment type="catalytic activity">
    <reaction evidence="9 14">
        <text>sn-glycerol 3-phosphate + NAD(+) = dihydroxyacetone phosphate + NADH + H(+)</text>
        <dbReference type="Rhea" id="RHEA:11092"/>
        <dbReference type="ChEBI" id="CHEBI:15378"/>
        <dbReference type="ChEBI" id="CHEBI:57540"/>
        <dbReference type="ChEBI" id="CHEBI:57597"/>
        <dbReference type="ChEBI" id="CHEBI:57642"/>
        <dbReference type="ChEBI" id="CHEBI:57945"/>
        <dbReference type="EC" id="1.1.1.8"/>
    </reaction>
</comment>
<dbReference type="GO" id="GO:0042803">
    <property type="term" value="F:protein homodimerization activity"/>
    <property type="evidence" value="ECO:0007669"/>
    <property type="project" value="InterPro"/>
</dbReference>
<dbReference type="FunFam" id="1.10.1040.10:FF:000004">
    <property type="entry name" value="Glycerol-3-phosphate dehydrogenase [NAD(+)]"/>
    <property type="match status" value="1"/>
</dbReference>
<keyword evidence="8 12" id="KW-0520">NAD</keyword>
<feature type="domain" description="Glycerol-3-phosphate dehydrogenase NAD-dependent C-terminal" evidence="16">
    <location>
        <begin position="195"/>
        <end position="340"/>
    </location>
</feature>
<dbReference type="PROSITE" id="PS00957">
    <property type="entry name" value="NAD_G3PDH"/>
    <property type="match status" value="1"/>
</dbReference>
<comment type="similarity">
    <text evidence="4 13">Belongs to the NAD-dependent glycerol-3-phosphate dehydrogenase family.</text>
</comment>
<dbReference type="NCBIfam" id="TIGR03376">
    <property type="entry name" value="glycerol3P_DH"/>
    <property type="match status" value="1"/>
</dbReference>
<gene>
    <name evidence="17" type="primary">726445</name>
    <name evidence="19" type="synonym">Gpdh</name>
</gene>
<name>A0A7M7MN83_APIME</name>
<feature type="domain" description="Glycerol-3-phosphate dehydrogenase NAD-dependent N-terminal" evidence="15">
    <location>
        <begin position="7"/>
        <end position="176"/>
    </location>
</feature>
<comment type="subunit">
    <text evidence="5">Homodimer.</text>
</comment>
<dbReference type="OrthoDB" id="10263760at2759"/>
<dbReference type="InterPro" id="IPR011128">
    <property type="entry name" value="G3P_DH_NAD-dep_N"/>
</dbReference>
<feature type="binding site" evidence="11">
    <location>
        <position position="121"/>
    </location>
    <ligand>
        <name>substrate</name>
    </ligand>
</feature>
<dbReference type="InterPro" id="IPR008927">
    <property type="entry name" value="6-PGluconate_DH-like_C_sf"/>
</dbReference>
<evidence type="ECO:0000256" key="6">
    <source>
        <dbReference type="ARBA" id="ARBA00022490"/>
    </source>
</evidence>
<comment type="subcellular location">
    <subcellularLocation>
        <location evidence="1">Cytoplasm</location>
    </subcellularLocation>
</comment>
<feature type="binding site" evidence="12">
    <location>
        <position position="297"/>
    </location>
    <ligand>
        <name>NAD(+)</name>
        <dbReference type="ChEBI" id="CHEBI:57540"/>
    </ligand>
</feature>
<dbReference type="InterPro" id="IPR017751">
    <property type="entry name" value="G3P_DH_NAD-dep_euk"/>
</dbReference>
<dbReference type="GO" id="GO:0141152">
    <property type="term" value="F:glycerol-3-phosphate dehydrogenase (NAD+) activity"/>
    <property type="evidence" value="ECO:0007669"/>
    <property type="project" value="UniProtKB-UniRule"/>
</dbReference>
<dbReference type="Gene3D" id="3.40.50.720">
    <property type="entry name" value="NAD(P)-binding Rossmann-like Domain"/>
    <property type="match status" value="1"/>
</dbReference>
<dbReference type="PIRSF" id="PIRSF000114">
    <property type="entry name" value="Glycerol-3-P_dh"/>
    <property type="match status" value="1"/>
</dbReference>
<feature type="binding site" evidence="12">
    <location>
        <position position="270"/>
    </location>
    <ligand>
        <name>NAD(+)</name>
        <dbReference type="ChEBI" id="CHEBI:57540"/>
    </ligand>
</feature>
<keyword evidence="7 13" id="KW-0560">Oxidoreductase</keyword>
<dbReference type="GO" id="GO:0046168">
    <property type="term" value="P:glycerol-3-phosphate catabolic process"/>
    <property type="evidence" value="ECO:0007669"/>
    <property type="project" value="UniProtKB-UniRule"/>
</dbReference>